<reference evidence="1 2" key="1">
    <citation type="journal article" date="2021" name="Plant Biotechnol. J.">
        <title>Multi-omics assisted identification of the key and species-specific regulatory components of drought-tolerant mechanisms in Gossypium stocksii.</title>
        <authorList>
            <person name="Yu D."/>
            <person name="Ke L."/>
            <person name="Zhang D."/>
            <person name="Wu Y."/>
            <person name="Sun Y."/>
            <person name="Mei J."/>
            <person name="Sun J."/>
            <person name="Sun Y."/>
        </authorList>
    </citation>
    <scope>NUCLEOTIDE SEQUENCE [LARGE SCALE GENOMIC DNA]</scope>
    <source>
        <strain evidence="2">cv. E1</strain>
        <tissue evidence="1">Leaf</tissue>
    </source>
</reference>
<evidence type="ECO:0000313" key="1">
    <source>
        <dbReference type="EMBL" id="KAH1039562.1"/>
    </source>
</evidence>
<name>A0A9D3UFK6_9ROSI</name>
<comment type="caution">
    <text evidence="1">The sequence shown here is derived from an EMBL/GenBank/DDBJ whole genome shotgun (WGS) entry which is preliminary data.</text>
</comment>
<dbReference type="Proteomes" id="UP000828251">
    <property type="component" value="Unassembled WGS sequence"/>
</dbReference>
<organism evidence="1 2">
    <name type="scientific">Gossypium stocksii</name>
    <dbReference type="NCBI Taxonomy" id="47602"/>
    <lineage>
        <taxon>Eukaryota</taxon>
        <taxon>Viridiplantae</taxon>
        <taxon>Streptophyta</taxon>
        <taxon>Embryophyta</taxon>
        <taxon>Tracheophyta</taxon>
        <taxon>Spermatophyta</taxon>
        <taxon>Magnoliopsida</taxon>
        <taxon>eudicotyledons</taxon>
        <taxon>Gunneridae</taxon>
        <taxon>Pentapetalae</taxon>
        <taxon>rosids</taxon>
        <taxon>malvids</taxon>
        <taxon>Malvales</taxon>
        <taxon>Malvaceae</taxon>
        <taxon>Malvoideae</taxon>
        <taxon>Gossypium</taxon>
    </lineage>
</organism>
<dbReference type="AlphaFoldDB" id="A0A9D3UFK6"/>
<accession>A0A9D3UFK6</accession>
<proteinExistence type="predicted"/>
<sequence>MPSVKFVIMCLYNRPLSYDCVHCSKADIKPVEDVTLLSQQYGVEDSCIEYGGGATSTWVKNPHQAALQIHPVVFEIDVHGEDGSDNNGRFSHEGKDFSKLDVDYVLDDINEERVDDKNDYAPSVENPSRGIVIRNDLGVHIDWDATYNELQGWIAAIREYIARTIVKLQTLPYYDQDDQYLGKRTLHQMFWTFNPCIWAFPHCKSFVQVLVKEEETGDDVIFVEDLVLHMWRDYHEFATILVGQPIPHVSLLVVHQESEIRQT</sequence>
<keyword evidence="2" id="KW-1185">Reference proteome</keyword>
<gene>
    <name evidence="1" type="ORF">J1N35_041305</name>
</gene>
<evidence type="ECO:0000313" key="2">
    <source>
        <dbReference type="Proteomes" id="UP000828251"/>
    </source>
</evidence>
<protein>
    <submittedName>
        <fullName evidence="1">Uncharacterized protein</fullName>
    </submittedName>
</protein>
<dbReference type="EMBL" id="JAIQCV010000012">
    <property type="protein sequence ID" value="KAH1039562.1"/>
    <property type="molecule type" value="Genomic_DNA"/>
</dbReference>
<dbReference type="OrthoDB" id="683469at2759"/>